<dbReference type="PANTHER" id="PTHR45138:SF9">
    <property type="entry name" value="DIGUANYLATE CYCLASE DGCM-RELATED"/>
    <property type="match status" value="1"/>
</dbReference>
<dbReference type="SUPFAM" id="SSF52540">
    <property type="entry name" value="P-loop containing nucleoside triphosphate hydrolases"/>
    <property type="match status" value="1"/>
</dbReference>
<dbReference type="NCBIfam" id="TIGR00254">
    <property type="entry name" value="GGDEF"/>
    <property type="match status" value="1"/>
</dbReference>
<dbReference type="InterPro" id="IPR043128">
    <property type="entry name" value="Rev_trsase/Diguanyl_cyclase"/>
</dbReference>
<dbReference type="InterPro" id="IPR000160">
    <property type="entry name" value="GGDEF_dom"/>
</dbReference>
<dbReference type="InterPro" id="IPR027417">
    <property type="entry name" value="P-loop_NTPase"/>
</dbReference>
<dbReference type="GO" id="GO:0052621">
    <property type="term" value="F:diguanylate cyclase activity"/>
    <property type="evidence" value="ECO:0007669"/>
    <property type="project" value="TreeGrafter"/>
</dbReference>
<feature type="region of interest" description="Disordered" evidence="1">
    <location>
        <begin position="162"/>
        <end position="183"/>
    </location>
</feature>
<dbReference type="SUPFAM" id="SSF55073">
    <property type="entry name" value="Nucleotide cyclase"/>
    <property type="match status" value="1"/>
</dbReference>
<feature type="domain" description="GGDEF" evidence="2">
    <location>
        <begin position="45"/>
        <end position="171"/>
    </location>
</feature>
<comment type="caution">
    <text evidence="3">The sequence shown here is derived from an EMBL/GenBank/DDBJ whole genome shotgun (WGS) entry which is preliminary data.</text>
</comment>
<dbReference type="EMBL" id="VBRC01000001">
    <property type="protein sequence ID" value="TLK31897.1"/>
    <property type="molecule type" value="Genomic_DNA"/>
</dbReference>
<protein>
    <submittedName>
        <fullName evidence="3">Diguanylate cyclase</fullName>
    </submittedName>
</protein>
<dbReference type="Proteomes" id="UP000308000">
    <property type="component" value="Unassembled WGS sequence"/>
</dbReference>
<dbReference type="InterPro" id="IPR050469">
    <property type="entry name" value="Diguanylate_Cyclase"/>
</dbReference>
<dbReference type="PROSITE" id="PS50887">
    <property type="entry name" value="GGDEF"/>
    <property type="match status" value="1"/>
</dbReference>
<dbReference type="Gene3D" id="3.30.70.270">
    <property type="match status" value="1"/>
</dbReference>
<dbReference type="SMART" id="SM00028">
    <property type="entry name" value="TPR"/>
    <property type="match status" value="4"/>
</dbReference>
<accession>A0AAJ5F9B4</accession>
<evidence type="ECO:0000313" key="3">
    <source>
        <dbReference type="EMBL" id="TLK31897.1"/>
    </source>
</evidence>
<dbReference type="PANTHER" id="PTHR45138">
    <property type="entry name" value="REGULATORY COMPONENTS OF SENSORY TRANSDUCTION SYSTEM"/>
    <property type="match status" value="1"/>
</dbReference>
<dbReference type="SUPFAM" id="SSF48452">
    <property type="entry name" value="TPR-like"/>
    <property type="match status" value="2"/>
</dbReference>
<organism evidence="3 4">
    <name type="scientific">Deinococcus metallilatus</name>
    <dbReference type="NCBI Taxonomy" id="1211322"/>
    <lineage>
        <taxon>Bacteria</taxon>
        <taxon>Thermotogati</taxon>
        <taxon>Deinococcota</taxon>
        <taxon>Deinococci</taxon>
        <taxon>Deinococcales</taxon>
        <taxon>Deinococcaceae</taxon>
        <taxon>Deinococcus</taxon>
    </lineage>
</organism>
<dbReference type="InterPro" id="IPR019734">
    <property type="entry name" value="TPR_rpt"/>
</dbReference>
<dbReference type="Gene3D" id="3.40.50.300">
    <property type="entry name" value="P-loop containing nucleotide triphosphate hydrolases"/>
    <property type="match status" value="1"/>
</dbReference>
<dbReference type="Gene3D" id="1.25.40.10">
    <property type="entry name" value="Tetratricopeptide repeat domain"/>
    <property type="match status" value="1"/>
</dbReference>
<dbReference type="GO" id="GO:0005886">
    <property type="term" value="C:plasma membrane"/>
    <property type="evidence" value="ECO:0007669"/>
    <property type="project" value="TreeGrafter"/>
</dbReference>
<sequence>MLWQETGPLVTMGSMERSAPRDDLTRLHTRAAFQVDLAERAAAPGDCALLLCDLDHLKLINDTFGHLAGDEALRALAATLRAHLRPGWQAYRLSGDEFAVLADVPCAALAAWGQTLLAALAARPDRALRVSMGVADLGPLTRDPQALFAQADARLYTAKRGGRGRVVQEDAAPGRPGQGHGPQHRLLERDGARAQAVAFLQAARLHAGRLVVQAPPGSGLSAFLYELDLIAQSLGYQTLRVQGDAARARRQHGAWATATLNTVPQEAPPAALAAQVQPGGPLAVLLDNPDHLDPHTRADLGGLLDRAQAVILGQTHGQAVPAGQTTLLLSPLTDPAVAALAEAQAGEALGEEAHAWLARRTEGLPARLSPWLSALLLEARLRRQPVRALTQAPPEDWELAVSRHVPQGTPPRLPYLYGRAAELREAALLLRDHALLTVTGPSGRGKTRLAQQLLCEVRPTLAGGAYEVALSGVRSPDLTLARIAEALVGTAVAPADLHAVGRLLERRPTLLLLDAPEPYTLPAATLETLLARSPSTRVIVTAAAPLGLHGEAVLPLAPLPDSTVAATLAEQVPGGPKDAAALDRLTGEVGGEPGTLEVLLPLVRTFGLSGAVAHLRRGGPGRRAGGAPWPELGATERRVLAALSTFAGPFDLPWAEHVSEASPFLLSALLDHHLLQPVGGGLYRLPDTLLRRGQTHLRRYPGARRSAEERALARAQATLTAHPPESAAWFLHLDTQYPVLRALLAGHLRSPAPPGPALIRLLLGVTPYRLARTYLYDAREDLQTALHALSGAPTRLTADLQLALAITLQHLGQNGEAQRTVAEAHASAELLGDGELLTRSLLTRARILHRRSAYAQAHALFVSAGAQAQALGAPLLCVRALGGLARSAVYLGDLAAAQTHVQEALRQAEDLGQPQLHAELLNTAAMVATEARDLSRASELFNQALALHESYGGLAGQTLNLTGLAWVALLRGEYGLSVRLSRRVLRQAQDAGSGWEIANALVNLGHALARLGEQAEARASHTEGARLAAQCDAPSVLAEALGGLADLLARDGRPGEARALLDLALTHPGANAEVRGFFAPLHGALTAQAAWPLPAPLLPLLAELKVPLPRMEENTSSPGVQAVQNLSGT</sequence>
<dbReference type="CDD" id="cd01949">
    <property type="entry name" value="GGDEF"/>
    <property type="match status" value="1"/>
</dbReference>
<dbReference type="SMART" id="SM00267">
    <property type="entry name" value="GGDEF"/>
    <property type="match status" value="1"/>
</dbReference>
<dbReference type="InterPro" id="IPR011990">
    <property type="entry name" value="TPR-like_helical_dom_sf"/>
</dbReference>
<dbReference type="AlphaFoldDB" id="A0AAJ5F9B4"/>
<evidence type="ECO:0000313" key="4">
    <source>
        <dbReference type="Proteomes" id="UP000308000"/>
    </source>
</evidence>
<evidence type="ECO:0000259" key="2">
    <source>
        <dbReference type="PROSITE" id="PS50887"/>
    </source>
</evidence>
<gene>
    <name evidence="3" type="ORF">FCS05_00030</name>
</gene>
<dbReference type="InterPro" id="IPR029787">
    <property type="entry name" value="Nucleotide_cyclase"/>
</dbReference>
<name>A0AAJ5F9B4_9DEIO</name>
<dbReference type="Pfam" id="PF00990">
    <property type="entry name" value="GGDEF"/>
    <property type="match status" value="1"/>
</dbReference>
<dbReference type="GO" id="GO:0043709">
    <property type="term" value="P:cell adhesion involved in single-species biofilm formation"/>
    <property type="evidence" value="ECO:0007669"/>
    <property type="project" value="TreeGrafter"/>
</dbReference>
<reference evidence="3 4" key="1">
    <citation type="submission" date="2019-04" db="EMBL/GenBank/DDBJ databases">
        <title>Deinococcus metalilatus MA1002 mutant No.5.</title>
        <authorList>
            <person name="Park W."/>
            <person name="Park C."/>
        </authorList>
    </citation>
    <scope>NUCLEOTIDE SEQUENCE [LARGE SCALE GENOMIC DNA]</scope>
    <source>
        <strain evidence="3 4">MA1002-m5</strain>
    </source>
</reference>
<dbReference type="GO" id="GO:1902201">
    <property type="term" value="P:negative regulation of bacterial-type flagellum-dependent cell motility"/>
    <property type="evidence" value="ECO:0007669"/>
    <property type="project" value="TreeGrafter"/>
</dbReference>
<proteinExistence type="predicted"/>
<evidence type="ECO:0000256" key="1">
    <source>
        <dbReference type="SAM" id="MobiDB-lite"/>
    </source>
</evidence>